<dbReference type="PRINTS" id="PR00035">
    <property type="entry name" value="HTHGNTR"/>
</dbReference>
<dbReference type="InterPro" id="IPR000524">
    <property type="entry name" value="Tscrpt_reg_HTH_GntR"/>
</dbReference>
<dbReference type="SMART" id="SM00345">
    <property type="entry name" value="HTH_GNTR"/>
    <property type="match status" value="1"/>
</dbReference>
<dbReference type="GO" id="GO:0003677">
    <property type="term" value="F:DNA binding"/>
    <property type="evidence" value="ECO:0007669"/>
    <property type="project" value="UniProtKB-KW"/>
</dbReference>
<evidence type="ECO:0000256" key="1">
    <source>
        <dbReference type="ARBA" id="ARBA00023015"/>
    </source>
</evidence>
<evidence type="ECO:0000259" key="4">
    <source>
        <dbReference type="PROSITE" id="PS50949"/>
    </source>
</evidence>
<name>A0A8A7KLK9_9FIRM</name>
<dbReference type="GO" id="GO:0003700">
    <property type="term" value="F:DNA-binding transcription factor activity"/>
    <property type="evidence" value="ECO:0007669"/>
    <property type="project" value="InterPro"/>
</dbReference>
<dbReference type="InterPro" id="IPR011711">
    <property type="entry name" value="GntR_C"/>
</dbReference>
<dbReference type="Pfam" id="PF07729">
    <property type="entry name" value="FCD"/>
    <property type="match status" value="1"/>
</dbReference>
<dbReference type="Proteomes" id="UP000665020">
    <property type="component" value="Chromosome"/>
</dbReference>
<evidence type="ECO:0000256" key="3">
    <source>
        <dbReference type="ARBA" id="ARBA00023163"/>
    </source>
</evidence>
<accession>A0A8A7KLK9</accession>
<dbReference type="AlphaFoldDB" id="A0A8A7KLK9"/>
<dbReference type="RefSeq" id="WP_125991251.1">
    <property type="nucleotide sequence ID" value="NZ_CP046640.1"/>
</dbReference>
<dbReference type="InterPro" id="IPR036388">
    <property type="entry name" value="WH-like_DNA-bd_sf"/>
</dbReference>
<evidence type="ECO:0000256" key="2">
    <source>
        <dbReference type="ARBA" id="ARBA00023125"/>
    </source>
</evidence>
<dbReference type="SUPFAM" id="SSF46785">
    <property type="entry name" value="Winged helix' DNA-binding domain"/>
    <property type="match status" value="1"/>
</dbReference>
<dbReference type="Gene3D" id="1.10.10.10">
    <property type="entry name" value="Winged helix-like DNA-binding domain superfamily/Winged helix DNA-binding domain"/>
    <property type="match status" value="1"/>
</dbReference>
<dbReference type="PROSITE" id="PS50949">
    <property type="entry name" value="HTH_GNTR"/>
    <property type="match status" value="1"/>
</dbReference>
<evidence type="ECO:0000313" key="6">
    <source>
        <dbReference type="Proteomes" id="UP000665020"/>
    </source>
</evidence>
<gene>
    <name evidence="5" type="ORF">GM661_13905</name>
</gene>
<dbReference type="Gene3D" id="1.20.120.530">
    <property type="entry name" value="GntR ligand-binding domain-like"/>
    <property type="match status" value="1"/>
</dbReference>
<dbReference type="PANTHER" id="PTHR43537">
    <property type="entry name" value="TRANSCRIPTIONAL REGULATOR, GNTR FAMILY"/>
    <property type="match status" value="1"/>
</dbReference>
<dbReference type="EMBL" id="CP046640">
    <property type="protein sequence ID" value="QTL98974.1"/>
    <property type="molecule type" value="Genomic_DNA"/>
</dbReference>
<dbReference type="SMART" id="SM00895">
    <property type="entry name" value="FCD"/>
    <property type="match status" value="1"/>
</dbReference>
<dbReference type="KEGG" id="ifn:GM661_13905"/>
<dbReference type="Pfam" id="PF00392">
    <property type="entry name" value="GntR"/>
    <property type="match status" value="1"/>
</dbReference>
<protein>
    <submittedName>
        <fullName evidence="5">FCD domain-containing protein</fullName>
    </submittedName>
</protein>
<dbReference type="CDD" id="cd07377">
    <property type="entry name" value="WHTH_GntR"/>
    <property type="match status" value="1"/>
</dbReference>
<dbReference type="SUPFAM" id="SSF48008">
    <property type="entry name" value="GntR ligand-binding domain-like"/>
    <property type="match status" value="1"/>
</dbReference>
<proteinExistence type="predicted"/>
<keyword evidence="1" id="KW-0805">Transcription regulation</keyword>
<organism evidence="5 6">
    <name type="scientific">Iocasia fonsfrigidae</name>
    <dbReference type="NCBI Taxonomy" id="2682810"/>
    <lineage>
        <taxon>Bacteria</taxon>
        <taxon>Bacillati</taxon>
        <taxon>Bacillota</taxon>
        <taxon>Clostridia</taxon>
        <taxon>Halanaerobiales</taxon>
        <taxon>Halanaerobiaceae</taxon>
        <taxon>Iocasia</taxon>
    </lineage>
</organism>
<dbReference type="InterPro" id="IPR008920">
    <property type="entry name" value="TF_FadR/GntR_C"/>
</dbReference>
<keyword evidence="3" id="KW-0804">Transcription</keyword>
<keyword evidence="2" id="KW-0238">DNA-binding</keyword>
<keyword evidence="6" id="KW-1185">Reference proteome</keyword>
<evidence type="ECO:0000313" key="5">
    <source>
        <dbReference type="EMBL" id="QTL98974.1"/>
    </source>
</evidence>
<dbReference type="PANTHER" id="PTHR43537:SF24">
    <property type="entry name" value="GLUCONATE OPERON TRANSCRIPTIONAL REPRESSOR"/>
    <property type="match status" value="1"/>
</dbReference>
<dbReference type="InterPro" id="IPR036390">
    <property type="entry name" value="WH_DNA-bd_sf"/>
</dbReference>
<reference evidence="5" key="1">
    <citation type="submission" date="2019-12" db="EMBL/GenBank/DDBJ databases">
        <authorList>
            <person name="zhang j."/>
            <person name="sun C.M."/>
        </authorList>
    </citation>
    <scope>NUCLEOTIDE SEQUENCE</scope>
    <source>
        <strain evidence="5">NS-1</strain>
    </source>
</reference>
<sequence length="232" mass="26505">MPDLNLSAIDSYSYEPLRKQVYKVLREAILTGDLLPGERLTEVELAEQLNVSRTPVREAFRMLELEELIVIIPQQGVFVAGIKSRQEMDDIFQVRMELEGLAACLAASHITEKQIEKMNEYLDEIKECIAENNLKRCIKIDIAFHKLIKEASKNKWLEKFLDNLFEQITRFRARSLGQPGRMEKALNDHKELGIAISAGNGELAKELARKHIKGAWESVVSVFEKEHGEEGK</sequence>
<feature type="domain" description="HTH gntR-type" evidence="4">
    <location>
        <begin position="15"/>
        <end position="82"/>
    </location>
</feature>